<keyword evidence="3" id="KW-1185">Reference proteome</keyword>
<comment type="caution">
    <text evidence="2">The sequence shown here is derived from an EMBL/GenBank/DDBJ whole genome shotgun (WGS) entry which is preliminary data.</text>
</comment>
<dbReference type="AlphaFoldDB" id="A0A177T9J1"/>
<dbReference type="SMART" id="SM01252">
    <property type="entry name" value="KilA-N"/>
    <property type="match status" value="1"/>
</dbReference>
<dbReference type="PROSITE" id="PS51299">
    <property type="entry name" value="HTH_APSES"/>
    <property type="match status" value="1"/>
</dbReference>
<dbReference type="PROSITE" id="PS50105">
    <property type="entry name" value="SAM_DOMAIN"/>
    <property type="match status" value="1"/>
</dbReference>
<dbReference type="SUPFAM" id="SSF47769">
    <property type="entry name" value="SAM/Pointed domain"/>
    <property type="match status" value="1"/>
</dbReference>
<reference evidence="2" key="2">
    <citation type="journal article" date="2019" name="IMA Fungus">
        <title>Genome sequencing and comparison of five Tilletia species to identify candidate genes for the detection of regulated species infecting wheat.</title>
        <authorList>
            <person name="Nguyen H.D.T."/>
            <person name="Sultana T."/>
            <person name="Kesanakurti P."/>
            <person name="Hambleton S."/>
        </authorList>
    </citation>
    <scope>NUCLEOTIDE SEQUENCE</scope>
    <source>
        <strain evidence="2">DAOMC 236416</strain>
    </source>
</reference>
<dbReference type="InterPro" id="IPR036887">
    <property type="entry name" value="HTH_APSES_sf"/>
</dbReference>
<dbReference type="Gene3D" id="1.10.150.50">
    <property type="entry name" value="Transcription Factor, Ets-1"/>
    <property type="match status" value="1"/>
</dbReference>
<feature type="compositionally biased region" description="Polar residues" evidence="1">
    <location>
        <begin position="296"/>
        <end position="305"/>
    </location>
</feature>
<dbReference type="SUPFAM" id="SSF54616">
    <property type="entry name" value="DNA-binding domain of Mlu1-box binding protein MBP1"/>
    <property type="match status" value="1"/>
</dbReference>
<feature type="compositionally biased region" description="Polar residues" evidence="1">
    <location>
        <begin position="251"/>
        <end position="264"/>
    </location>
</feature>
<dbReference type="InterPro" id="IPR003163">
    <property type="entry name" value="Tscrpt_reg_HTH_APSES-type"/>
</dbReference>
<feature type="compositionally biased region" description="Low complexity" evidence="1">
    <location>
        <begin position="423"/>
        <end position="437"/>
    </location>
</feature>
<protein>
    <submittedName>
        <fullName evidence="2">Uncharacterized protein</fullName>
    </submittedName>
</protein>
<evidence type="ECO:0000313" key="2">
    <source>
        <dbReference type="EMBL" id="KAE8254996.1"/>
    </source>
</evidence>
<feature type="compositionally biased region" description="Polar residues" evidence="1">
    <location>
        <begin position="368"/>
        <end position="387"/>
    </location>
</feature>
<sequence length="530" mass="56136">MPTLRFDMRNPQREGFTRQMINGLDIWAYTLPLAQGASQYGPPMTRRVDNSYVNATRLLQLTALNPNQKTKELMIQPTIVMRGGLNNIQGTWVPLERARAIAKKYDIEQDIAPILFDPSQPPKSFVDERCKPMHSSVKRRKTSTGVAASPKAPAGSSRAASSSGTSDWRSGATSGRHSEPIARARGNIAGALSAMSAASSARKQSASGSSSDRQTDSRLGKRKASGADSAGPSSSTSKDGRRQQVEIASWTARSQGGDSNSQTGWYAGPVNKAGASSSSDLGASSSASGSGAASATTNGTTNENKQGVDATERLRPRPPTLSELRNMLQTNKRRESSPGMRSTASSSLPRSSLRGTADTAGSSRDHNMSTAGPSSNGQATSSWSTADAGTYPSFNRAEPSVLNGGPSRAGLNGGPSRAGLNGGPSRTGLSSSSPSLTVHDPTTWDSKYVAAFGRSRGWDEQRVLSKLREGDIDGTLLLSLDFNDQSVFVLNQCGIKVPGDQIRIIQAAEFLREYYPTGPDHRLFGQASHP</sequence>
<evidence type="ECO:0000313" key="3">
    <source>
        <dbReference type="Proteomes" id="UP000077521"/>
    </source>
</evidence>
<dbReference type="EMBL" id="LWDF02000173">
    <property type="protein sequence ID" value="KAE8254996.1"/>
    <property type="molecule type" value="Genomic_DNA"/>
</dbReference>
<dbReference type="Proteomes" id="UP000077521">
    <property type="component" value="Unassembled WGS sequence"/>
</dbReference>
<feature type="region of interest" description="Disordered" evidence="1">
    <location>
        <begin position="116"/>
        <end position="181"/>
    </location>
</feature>
<feature type="compositionally biased region" description="Low complexity" evidence="1">
    <location>
        <begin position="341"/>
        <end position="354"/>
    </location>
</feature>
<feature type="compositionally biased region" description="Low complexity" evidence="1">
    <location>
        <begin position="273"/>
        <end position="295"/>
    </location>
</feature>
<organism evidence="2 3">
    <name type="scientific">Tilletia indica</name>
    <dbReference type="NCBI Taxonomy" id="43049"/>
    <lineage>
        <taxon>Eukaryota</taxon>
        <taxon>Fungi</taxon>
        <taxon>Dikarya</taxon>
        <taxon>Basidiomycota</taxon>
        <taxon>Ustilaginomycotina</taxon>
        <taxon>Exobasidiomycetes</taxon>
        <taxon>Tilletiales</taxon>
        <taxon>Tilletiaceae</taxon>
        <taxon>Tilletia</taxon>
    </lineage>
</organism>
<dbReference type="Gene3D" id="3.10.260.10">
    <property type="entry name" value="Transcription regulator HTH, APSES-type DNA-binding domain"/>
    <property type="match status" value="1"/>
</dbReference>
<feature type="compositionally biased region" description="Polar residues" evidence="1">
    <location>
        <begin position="165"/>
        <end position="175"/>
    </location>
</feature>
<evidence type="ECO:0000256" key="1">
    <source>
        <dbReference type="SAM" id="MobiDB-lite"/>
    </source>
</evidence>
<feature type="compositionally biased region" description="Low complexity" evidence="1">
    <location>
        <begin position="226"/>
        <end position="237"/>
    </location>
</feature>
<proteinExistence type="predicted"/>
<feature type="compositionally biased region" description="Low complexity" evidence="1">
    <location>
        <begin position="147"/>
        <end position="164"/>
    </location>
</feature>
<feature type="region of interest" description="Disordered" evidence="1">
    <location>
        <begin position="193"/>
        <end position="440"/>
    </location>
</feature>
<feature type="compositionally biased region" description="Low complexity" evidence="1">
    <location>
        <begin position="193"/>
        <end position="211"/>
    </location>
</feature>
<name>A0A177T9J1_9BASI</name>
<dbReference type="InterPro" id="IPR001660">
    <property type="entry name" value="SAM"/>
</dbReference>
<gene>
    <name evidence="2" type="ORF">A4X13_0g3197</name>
</gene>
<reference evidence="2" key="1">
    <citation type="submission" date="2016-04" db="EMBL/GenBank/DDBJ databases">
        <authorList>
            <person name="Nguyen H.D."/>
            <person name="Samba Siva P."/>
            <person name="Cullis J."/>
            <person name="Levesque C.A."/>
            <person name="Hambleton S."/>
        </authorList>
    </citation>
    <scope>NUCLEOTIDE SEQUENCE</scope>
    <source>
        <strain evidence="2">DAOMC 236416</strain>
    </source>
</reference>
<dbReference type="GO" id="GO:0003677">
    <property type="term" value="F:DNA binding"/>
    <property type="evidence" value="ECO:0007669"/>
    <property type="project" value="InterPro"/>
</dbReference>
<dbReference type="InterPro" id="IPR013761">
    <property type="entry name" value="SAM/pointed_sf"/>
</dbReference>
<accession>A0A177T9J1</accession>
<dbReference type="InterPro" id="IPR018004">
    <property type="entry name" value="KilA/APSES_HTH"/>
</dbReference>